<gene>
    <name evidence="1" type="ORF">EXIGLDRAFT_586158</name>
</gene>
<dbReference type="Proteomes" id="UP000077266">
    <property type="component" value="Unassembled WGS sequence"/>
</dbReference>
<evidence type="ECO:0000313" key="1">
    <source>
        <dbReference type="EMBL" id="KZV77824.1"/>
    </source>
</evidence>
<dbReference type="InParanoid" id="A0A166MAN7"/>
<feature type="non-terminal residue" evidence="1">
    <location>
        <position position="1"/>
    </location>
</feature>
<keyword evidence="2" id="KW-1185">Reference proteome</keyword>
<dbReference type="AlphaFoldDB" id="A0A166MAN7"/>
<evidence type="ECO:0000313" key="2">
    <source>
        <dbReference type="Proteomes" id="UP000077266"/>
    </source>
</evidence>
<accession>A0A166MAN7</accession>
<dbReference type="OrthoDB" id="3229882at2759"/>
<dbReference type="EMBL" id="KV427512">
    <property type="protein sequence ID" value="KZV77824.1"/>
    <property type="molecule type" value="Genomic_DNA"/>
</dbReference>
<name>A0A166MAN7_EXIGL</name>
<organism evidence="1 2">
    <name type="scientific">Exidia glandulosa HHB12029</name>
    <dbReference type="NCBI Taxonomy" id="1314781"/>
    <lineage>
        <taxon>Eukaryota</taxon>
        <taxon>Fungi</taxon>
        <taxon>Dikarya</taxon>
        <taxon>Basidiomycota</taxon>
        <taxon>Agaricomycotina</taxon>
        <taxon>Agaricomycetes</taxon>
        <taxon>Auriculariales</taxon>
        <taxon>Exidiaceae</taxon>
        <taxon>Exidia</taxon>
    </lineage>
</organism>
<protein>
    <submittedName>
        <fullName evidence="1">Uncharacterized protein</fullName>
    </submittedName>
</protein>
<reference evidence="1 2" key="1">
    <citation type="journal article" date="2016" name="Mol. Biol. Evol.">
        <title>Comparative Genomics of Early-Diverging Mushroom-Forming Fungi Provides Insights into the Origins of Lignocellulose Decay Capabilities.</title>
        <authorList>
            <person name="Nagy L.G."/>
            <person name="Riley R."/>
            <person name="Tritt A."/>
            <person name="Adam C."/>
            <person name="Daum C."/>
            <person name="Floudas D."/>
            <person name="Sun H."/>
            <person name="Yadav J.S."/>
            <person name="Pangilinan J."/>
            <person name="Larsson K.H."/>
            <person name="Matsuura K."/>
            <person name="Barry K."/>
            <person name="Labutti K."/>
            <person name="Kuo R."/>
            <person name="Ohm R.A."/>
            <person name="Bhattacharya S.S."/>
            <person name="Shirouzu T."/>
            <person name="Yoshinaga Y."/>
            <person name="Martin F.M."/>
            <person name="Grigoriev I.V."/>
            <person name="Hibbett D.S."/>
        </authorList>
    </citation>
    <scope>NUCLEOTIDE SEQUENCE [LARGE SCALE GENOMIC DNA]</scope>
    <source>
        <strain evidence="1 2">HHB12029</strain>
    </source>
</reference>
<sequence>LLLWLKCALSPEEIKRRLLDPSSDFQKRMTEYLDDRHQGHLFNGSMHDAFAKLDAAKMTAEPDTIHPTRILPEPVTDDASWWSAYEKNVDDLLVRTNYHRCNKRCWIKGSGHRICKSRFPRKLVERTHVDDTGYIHVRHDERRMNTVNPDLSYLLRSNTDVTCLLTGTSLKAVIAYATDYITKVGLKTPTMFSLIR</sequence>
<feature type="non-terminal residue" evidence="1">
    <location>
        <position position="196"/>
    </location>
</feature>
<proteinExistence type="predicted"/>